<dbReference type="GO" id="GO:0016757">
    <property type="term" value="F:glycosyltransferase activity"/>
    <property type="evidence" value="ECO:0007669"/>
    <property type="project" value="UniProtKB-KW"/>
</dbReference>
<dbReference type="Gene3D" id="3.40.50.2020">
    <property type="match status" value="1"/>
</dbReference>
<comment type="caution">
    <text evidence="2">The sequence shown here is derived from an EMBL/GenBank/DDBJ whole genome shotgun (WGS) entry which is preliminary data.</text>
</comment>
<evidence type="ECO:0000259" key="1">
    <source>
        <dbReference type="Pfam" id="PF00156"/>
    </source>
</evidence>
<dbReference type="InterPro" id="IPR000836">
    <property type="entry name" value="PRTase_dom"/>
</dbReference>
<sequence>MPGLGGAGRFRDREHAGEVLAEQLAQQRWVRPVVLGLARGGVPVAARVAERLGAPLRVAVARKIGAPGQPELALGAVTAHGPPSYDERLLRSFRVAESALAEACERERAAARAREERFGGGRAPQVGGRDVLLVDDGLATGATARAAVRMVRESAPRSVVLAVPVGAPDAVEALRAEADEVVCVLRPVDFSAVGQWYGSFAATTDEEVARLLGSSS</sequence>
<accession>A0ABP6RRK7</accession>
<dbReference type="SUPFAM" id="SSF53271">
    <property type="entry name" value="PRTase-like"/>
    <property type="match status" value="1"/>
</dbReference>
<dbReference type="Gene3D" id="3.30.1310.20">
    <property type="entry name" value="PRTase-like"/>
    <property type="match status" value="1"/>
</dbReference>
<evidence type="ECO:0000313" key="2">
    <source>
        <dbReference type="EMBL" id="GAA3358650.1"/>
    </source>
</evidence>
<feature type="domain" description="Phosphoribosyltransferase" evidence="1">
    <location>
        <begin position="17"/>
        <end position="185"/>
    </location>
</feature>
<dbReference type="EMBL" id="BAAAYK010000038">
    <property type="protein sequence ID" value="GAA3358650.1"/>
    <property type="molecule type" value="Genomic_DNA"/>
</dbReference>
<dbReference type="InterPro" id="IPR029057">
    <property type="entry name" value="PRTase-like"/>
</dbReference>
<dbReference type="RefSeq" id="WP_344927373.1">
    <property type="nucleotide sequence ID" value="NZ_BAAAYK010000038.1"/>
</dbReference>
<dbReference type="Proteomes" id="UP001500483">
    <property type="component" value="Unassembled WGS sequence"/>
</dbReference>
<keyword evidence="3" id="KW-1185">Reference proteome</keyword>
<protein>
    <submittedName>
        <fullName evidence="2">Phosphoribosyltransferase family protein</fullName>
    </submittedName>
</protein>
<keyword evidence="2" id="KW-0808">Transferase</keyword>
<dbReference type="Pfam" id="PF00156">
    <property type="entry name" value="Pribosyltran"/>
    <property type="match status" value="1"/>
</dbReference>
<dbReference type="CDD" id="cd06223">
    <property type="entry name" value="PRTases_typeI"/>
    <property type="match status" value="1"/>
</dbReference>
<organism evidence="2 3">
    <name type="scientific">Saccharopolyspora gregorii</name>
    <dbReference type="NCBI Taxonomy" id="33914"/>
    <lineage>
        <taxon>Bacteria</taxon>
        <taxon>Bacillati</taxon>
        <taxon>Actinomycetota</taxon>
        <taxon>Actinomycetes</taxon>
        <taxon>Pseudonocardiales</taxon>
        <taxon>Pseudonocardiaceae</taxon>
        <taxon>Saccharopolyspora</taxon>
    </lineage>
</organism>
<name>A0ABP6RRK7_9PSEU</name>
<reference evidence="3" key="1">
    <citation type="journal article" date="2019" name="Int. J. Syst. Evol. Microbiol.">
        <title>The Global Catalogue of Microorganisms (GCM) 10K type strain sequencing project: providing services to taxonomists for standard genome sequencing and annotation.</title>
        <authorList>
            <consortium name="The Broad Institute Genomics Platform"/>
            <consortium name="The Broad Institute Genome Sequencing Center for Infectious Disease"/>
            <person name="Wu L."/>
            <person name="Ma J."/>
        </authorList>
    </citation>
    <scope>NUCLEOTIDE SEQUENCE [LARGE SCALE GENOMIC DNA]</scope>
    <source>
        <strain evidence="3">JCM 9687</strain>
    </source>
</reference>
<proteinExistence type="predicted"/>
<gene>
    <name evidence="2" type="ORF">GCM10020366_31540</name>
</gene>
<keyword evidence="2" id="KW-0328">Glycosyltransferase</keyword>
<evidence type="ECO:0000313" key="3">
    <source>
        <dbReference type="Proteomes" id="UP001500483"/>
    </source>
</evidence>